<dbReference type="EMBL" id="JMEE01000031">
    <property type="protein sequence ID" value="RWR02088.1"/>
    <property type="molecule type" value="Genomic_DNA"/>
</dbReference>
<organism evidence="5 6">
    <name type="scientific">[Pantoea] beijingensis</name>
    <dbReference type="NCBI Taxonomy" id="1324864"/>
    <lineage>
        <taxon>Bacteria</taxon>
        <taxon>Pseudomonadati</taxon>
        <taxon>Pseudomonadota</taxon>
        <taxon>Gammaproteobacteria</taxon>
        <taxon>Enterobacterales</taxon>
        <taxon>Erwiniaceae</taxon>
        <taxon>Erwinia</taxon>
    </lineage>
</organism>
<comment type="caution">
    <text evidence="5">The sequence shown here is derived from an EMBL/GenBank/DDBJ whole genome shotgun (WGS) entry which is preliminary data.</text>
</comment>
<comment type="similarity">
    <text evidence="1">Belongs to the bacterial solute-binding protein 5 family.</text>
</comment>
<keyword evidence="6" id="KW-1185">Reference proteome</keyword>
<dbReference type="Gene3D" id="3.40.190.10">
    <property type="entry name" value="Periplasmic binding protein-like II"/>
    <property type="match status" value="1"/>
</dbReference>
<protein>
    <submittedName>
        <fullName evidence="5">Peptide ABC transporter substrate-binding protein</fullName>
    </submittedName>
</protein>
<dbReference type="GO" id="GO:0043190">
    <property type="term" value="C:ATP-binding cassette (ABC) transporter complex"/>
    <property type="evidence" value="ECO:0007669"/>
    <property type="project" value="InterPro"/>
</dbReference>
<name>A0A443ID05_9GAMM</name>
<dbReference type="Pfam" id="PF00496">
    <property type="entry name" value="SBP_bac_5"/>
    <property type="match status" value="1"/>
</dbReference>
<feature type="domain" description="Solute-binding protein family 5" evidence="4">
    <location>
        <begin position="69"/>
        <end position="429"/>
    </location>
</feature>
<dbReference type="Proteomes" id="UP000288794">
    <property type="component" value="Unassembled WGS sequence"/>
</dbReference>
<dbReference type="Gene3D" id="3.10.105.10">
    <property type="entry name" value="Dipeptide-binding Protein, Domain 3"/>
    <property type="match status" value="1"/>
</dbReference>
<dbReference type="GO" id="GO:0015833">
    <property type="term" value="P:peptide transport"/>
    <property type="evidence" value="ECO:0007669"/>
    <property type="project" value="TreeGrafter"/>
</dbReference>
<evidence type="ECO:0000256" key="2">
    <source>
        <dbReference type="ARBA" id="ARBA00022729"/>
    </source>
</evidence>
<keyword evidence="2 3" id="KW-0732">Signal</keyword>
<dbReference type="InterPro" id="IPR039424">
    <property type="entry name" value="SBP_5"/>
</dbReference>
<dbReference type="Gene3D" id="3.90.76.10">
    <property type="entry name" value="Dipeptide-binding Protein, Domain 1"/>
    <property type="match status" value="1"/>
</dbReference>
<proteinExistence type="inferred from homology"/>
<accession>A0A443ID05</accession>
<feature type="signal peptide" evidence="3">
    <location>
        <begin position="1"/>
        <end position="22"/>
    </location>
</feature>
<dbReference type="GO" id="GO:1904680">
    <property type="term" value="F:peptide transmembrane transporter activity"/>
    <property type="evidence" value="ECO:0007669"/>
    <property type="project" value="TreeGrafter"/>
</dbReference>
<dbReference type="SUPFAM" id="SSF53850">
    <property type="entry name" value="Periplasmic binding protein-like II"/>
    <property type="match status" value="1"/>
</dbReference>
<dbReference type="InterPro" id="IPR030678">
    <property type="entry name" value="Peptide/Ni-bd"/>
</dbReference>
<gene>
    <name evidence="5" type="ORF">ED28_10685</name>
</gene>
<dbReference type="InterPro" id="IPR000914">
    <property type="entry name" value="SBP_5_dom"/>
</dbReference>
<sequence>MKNIFTGVASLLPLLVMMSAQAASPGVIRYALNQDIRSSQPGVNRDGNTDDVMLHVVEGLVGYKNDGTIGPMLASSWERSEGGKTYRFHLREGVTFHNGDPMTSQDVLWSWQHWNDPKTQWRCLREFDGSGPIHVTSVTAPDAKTVVMQLEKPAALFLDTLARADCGSTAIISPKSVDASGKWIAPIGTGPFRFGEWKRGEYVSVMRFANYRSLPGKPDGVVGGKKAMVDEVRFITIPDSATVKAGLSSGAVDISQVSPIEAGDLKNDANVDIASAPNSQRHGILIQTDDPLLKNVKLRQAIAAAIDSQQIALGTSQGMAAPSNANLSPSSAFYGDVEKQGFKYDPTRATQLLKEAGYKGETIEIIANKRASVPSFDMAIITQAMLQAAGINAKVTTMEWATQLERYQSGRYQMMAFTYSARYNPALAFEQIVGDKKQEKRKVWGDAQAIALTEQLAGLDDKTKIQPIVDRLHTMMIEQVPVMFFYPGMDIMAHRKTIVGDKSWLAHAARLWNVGIQP</sequence>
<evidence type="ECO:0000256" key="3">
    <source>
        <dbReference type="SAM" id="SignalP"/>
    </source>
</evidence>
<evidence type="ECO:0000259" key="4">
    <source>
        <dbReference type="Pfam" id="PF00496"/>
    </source>
</evidence>
<evidence type="ECO:0000313" key="5">
    <source>
        <dbReference type="EMBL" id="RWR02088.1"/>
    </source>
</evidence>
<evidence type="ECO:0000256" key="1">
    <source>
        <dbReference type="ARBA" id="ARBA00005695"/>
    </source>
</evidence>
<dbReference type="GO" id="GO:0030288">
    <property type="term" value="C:outer membrane-bounded periplasmic space"/>
    <property type="evidence" value="ECO:0007669"/>
    <property type="project" value="UniProtKB-ARBA"/>
</dbReference>
<reference evidence="5 6" key="1">
    <citation type="submission" date="2014-04" db="EMBL/GenBank/DDBJ databases">
        <title>Draft genome sequence of Pantoea beijingensis strain LMG 27579, an emerging pathogen to Pleurotus eryngii with potential industrial application.</title>
        <authorList>
            <person name="Xu F."/>
            <person name="Liu Y."/>
            <person name="Wang S."/>
            <person name="Yin Y."/>
            <person name="Ma Y."/>
            <person name="Zhao S."/>
            <person name="Rong C."/>
        </authorList>
    </citation>
    <scope>NUCLEOTIDE SEQUENCE [LARGE SCALE GENOMIC DNA]</scope>
    <source>
        <strain evidence="5 6">LMG 27579</strain>
    </source>
</reference>
<dbReference type="AlphaFoldDB" id="A0A443ID05"/>
<feature type="chain" id="PRO_5019111008" evidence="3">
    <location>
        <begin position="23"/>
        <end position="518"/>
    </location>
</feature>
<dbReference type="RefSeq" id="WP_128177781.1">
    <property type="nucleotide sequence ID" value="NZ_CP071409.1"/>
</dbReference>
<evidence type="ECO:0000313" key="6">
    <source>
        <dbReference type="Proteomes" id="UP000288794"/>
    </source>
</evidence>
<dbReference type="PANTHER" id="PTHR30290:SF38">
    <property type="entry name" value="D,D-DIPEPTIDE-BINDING PERIPLASMIC PROTEIN DDPA-RELATED"/>
    <property type="match status" value="1"/>
</dbReference>
<dbReference type="PANTHER" id="PTHR30290">
    <property type="entry name" value="PERIPLASMIC BINDING COMPONENT OF ABC TRANSPORTER"/>
    <property type="match status" value="1"/>
</dbReference>
<dbReference type="PIRSF" id="PIRSF002741">
    <property type="entry name" value="MppA"/>
    <property type="match status" value="1"/>
</dbReference>